<evidence type="ECO:0000256" key="1">
    <source>
        <dbReference type="ARBA" id="ARBA00023015"/>
    </source>
</evidence>
<evidence type="ECO:0000256" key="2">
    <source>
        <dbReference type="ARBA" id="ARBA00023163"/>
    </source>
</evidence>
<proteinExistence type="predicted"/>
<keyword evidence="1" id="KW-0805">Transcription regulation</keyword>
<dbReference type="Proteomes" id="UP000594261">
    <property type="component" value="Chromosome 3"/>
</dbReference>
<keyword evidence="4" id="KW-1185">Reference proteome</keyword>
<dbReference type="PANTHER" id="PTHR33124">
    <property type="entry name" value="TRANSCRIPTION FACTOR IBH1-LIKE 1"/>
    <property type="match status" value="1"/>
</dbReference>
<protein>
    <submittedName>
        <fullName evidence="3">Uncharacterized protein</fullName>
    </submittedName>
</protein>
<keyword evidence="2" id="KW-0804">Transcription</keyword>
<reference evidence="3 4" key="1">
    <citation type="journal article" date="2016" name="G3 (Bethesda)">
        <title>First Draft Assembly and Annotation of the Genome of a California Endemic Oak Quercus lobata Nee (Fagaceae).</title>
        <authorList>
            <person name="Sork V.L."/>
            <person name="Fitz-Gibbon S.T."/>
            <person name="Puiu D."/>
            <person name="Crepeau M."/>
            <person name="Gugger P.F."/>
            <person name="Sherman R."/>
            <person name="Stevens K."/>
            <person name="Langley C.H."/>
            <person name="Pellegrini M."/>
            <person name="Salzberg S.L."/>
        </authorList>
    </citation>
    <scope>NUCLEOTIDE SEQUENCE [LARGE SCALE GENOMIC DNA]</scope>
    <source>
        <strain evidence="3 4">cv. SW786</strain>
    </source>
</reference>
<name>A0A7N2L8V3_QUELO</name>
<organism evidence="3 4">
    <name type="scientific">Quercus lobata</name>
    <name type="common">Valley oak</name>
    <dbReference type="NCBI Taxonomy" id="97700"/>
    <lineage>
        <taxon>Eukaryota</taxon>
        <taxon>Viridiplantae</taxon>
        <taxon>Streptophyta</taxon>
        <taxon>Embryophyta</taxon>
        <taxon>Tracheophyta</taxon>
        <taxon>Spermatophyta</taxon>
        <taxon>Magnoliopsida</taxon>
        <taxon>eudicotyledons</taxon>
        <taxon>Gunneridae</taxon>
        <taxon>Pentapetalae</taxon>
        <taxon>rosids</taxon>
        <taxon>fabids</taxon>
        <taxon>Fagales</taxon>
        <taxon>Fagaceae</taxon>
        <taxon>Quercus</taxon>
    </lineage>
</organism>
<dbReference type="RefSeq" id="XP_030960449.1">
    <property type="nucleotide sequence ID" value="XM_031104589.1"/>
</dbReference>
<dbReference type="InterPro" id="IPR044660">
    <property type="entry name" value="IBH1-like"/>
</dbReference>
<dbReference type="KEGG" id="qlo:115982081"/>
<dbReference type="GO" id="GO:0006355">
    <property type="term" value="P:regulation of DNA-templated transcription"/>
    <property type="evidence" value="ECO:0007669"/>
    <property type="project" value="InterPro"/>
</dbReference>
<dbReference type="EMBL" id="LRBV02000003">
    <property type="status" value="NOT_ANNOTATED_CDS"/>
    <property type="molecule type" value="Genomic_DNA"/>
</dbReference>
<dbReference type="OrthoDB" id="1901781at2759"/>
<gene>
    <name evidence="3" type="primary">LOC115982081</name>
</gene>
<evidence type="ECO:0000313" key="4">
    <source>
        <dbReference type="Proteomes" id="UP000594261"/>
    </source>
</evidence>
<accession>A0A7N2L8V3</accession>
<dbReference type="AlphaFoldDB" id="A0A7N2L8V3"/>
<dbReference type="EnsemblPlants" id="QL03p061920:mrna">
    <property type="protein sequence ID" value="QL03p061920:mrna:CDS:2"/>
    <property type="gene ID" value="QL03p061920"/>
</dbReference>
<dbReference type="OMA" id="FSRMKWR"/>
<evidence type="ECO:0000313" key="3">
    <source>
        <dbReference type="EnsemblPlants" id="QL03p061920:mrna:CDS:2"/>
    </source>
</evidence>
<sequence>MCSNGCKEFAKVKCRRRRRQAARGAVKMKVKKLQRLVPGGEGLNPDRLFLRTADYILHLRLQVDVLQTLSKISKP</sequence>
<reference evidence="3" key="2">
    <citation type="submission" date="2021-01" db="UniProtKB">
        <authorList>
            <consortium name="EnsemblPlants"/>
        </authorList>
    </citation>
    <scope>IDENTIFICATION</scope>
</reference>
<dbReference type="InParanoid" id="A0A7N2L8V3"/>
<dbReference type="PANTHER" id="PTHR33124:SF9">
    <property type="entry name" value="TRANSCRIPTION FACTOR"/>
    <property type="match status" value="1"/>
</dbReference>
<dbReference type="Gramene" id="QL03p061920:mrna">
    <property type="protein sequence ID" value="QL03p061920:mrna:CDS:2"/>
    <property type="gene ID" value="QL03p061920"/>
</dbReference>
<dbReference type="GeneID" id="115982081"/>